<gene>
    <name evidence="1" type="ORF">DPPLL_10810</name>
</gene>
<dbReference type="EMBL" id="AP025516">
    <property type="protein sequence ID" value="BDD86716.1"/>
    <property type="molecule type" value="Genomic_DNA"/>
</dbReference>
<name>A0ABM7W6W1_9BACT</name>
<evidence type="ECO:0000313" key="1">
    <source>
        <dbReference type="EMBL" id="BDD86716.1"/>
    </source>
</evidence>
<proteinExistence type="predicted"/>
<evidence type="ECO:0008006" key="3">
    <source>
        <dbReference type="Google" id="ProtNLM"/>
    </source>
</evidence>
<organism evidence="1 2">
    <name type="scientific">Desulfofustis limnaeus</name>
    <dbReference type="NCBI Taxonomy" id="2740163"/>
    <lineage>
        <taxon>Bacteria</taxon>
        <taxon>Pseudomonadati</taxon>
        <taxon>Thermodesulfobacteriota</taxon>
        <taxon>Desulfobulbia</taxon>
        <taxon>Desulfobulbales</taxon>
        <taxon>Desulfocapsaceae</taxon>
        <taxon>Desulfofustis</taxon>
    </lineage>
</organism>
<accession>A0ABM7W6W1</accession>
<dbReference type="RefSeq" id="WP_284153791.1">
    <property type="nucleotide sequence ID" value="NZ_AP025516.1"/>
</dbReference>
<dbReference type="InterPro" id="IPR003772">
    <property type="entry name" value="YceD"/>
</dbReference>
<protein>
    <recommendedName>
        <fullName evidence="3">DUF177 domain-containing protein</fullName>
    </recommendedName>
</protein>
<keyword evidence="2" id="KW-1185">Reference proteome</keyword>
<sequence length="176" mass="19268">MQVAFHDIVGNQCVRRITDDGWFPGEDVKSAGPVEGTAVLRRTAVDQVDVTGTLSVPVEAPCGRCCRDVRLVLDIEFFYRCIVGEDEAGTLQEMECREEDSQTQFLTEPVVDLGALCREQVLLALPARILCSSECKGLCQQCGADLNQGSCSCQPSTDTGPFAALKRLKDNKDRNH</sequence>
<dbReference type="Pfam" id="PF02620">
    <property type="entry name" value="YceD"/>
    <property type="match status" value="1"/>
</dbReference>
<evidence type="ECO:0000313" key="2">
    <source>
        <dbReference type="Proteomes" id="UP000830055"/>
    </source>
</evidence>
<dbReference type="Proteomes" id="UP000830055">
    <property type="component" value="Chromosome"/>
</dbReference>
<reference evidence="1 2" key="1">
    <citation type="submission" date="2022-01" db="EMBL/GenBank/DDBJ databases">
        <title>Desulfofustis limnae sp. nov., a novel mesophilic sulfate-reducing bacterium isolated from marsh soil.</title>
        <authorList>
            <person name="Watanabe M."/>
            <person name="Takahashi A."/>
            <person name="Kojima H."/>
            <person name="Fukui M."/>
        </authorList>
    </citation>
    <scope>NUCLEOTIDE SEQUENCE [LARGE SCALE GENOMIC DNA]</scope>
    <source>
        <strain evidence="1 2">PPLL</strain>
    </source>
</reference>